<sequence length="43" mass="4836">MDSWVFSGGVSDRTYKCCGWGEWDSSTTVPCNRVETDHVPVKI</sequence>
<reference evidence="1 2" key="1">
    <citation type="submission" date="2018-03" db="EMBL/GenBank/DDBJ databases">
        <title>Diversity of phytobeneficial traits revealed by whole-genome analysis of worldwide-isolated phenazine-producing Pseudomonas spp.</title>
        <authorList>
            <person name="Biessy A."/>
            <person name="Novinscak A."/>
            <person name="Blom J."/>
            <person name="Leger G."/>
            <person name="Thomashow L.S."/>
            <person name="Cazorla F.M."/>
            <person name="Josic D."/>
            <person name="Filion M."/>
        </authorList>
    </citation>
    <scope>NUCLEOTIDE SEQUENCE [LARGE SCALE GENOMIC DNA]</scope>
    <source>
        <strain evidence="1 2">B25</strain>
    </source>
</reference>
<dbReference type="AlphaFoldDB" id="A0A3G7TX26"/>
<accession>A0A3G7TX26</accession>
<gene>
    <name evidence="1" type="ORF">C4K04_6035</name>
</gene>
<protein>
    <submittedName>
        <fullName evidence="1">Uncharacterized protein</fullName>
    </submittedName>
</protein>
<evidence type="ECO:0000313" key="2">
    <source>
        <dbReference type="Proteomes" id="UP000268048"/>
    </source>
</evidence>
<proteinExistence type="predicted"/>
<evidence type="ECO:0000313" key="1">
    <source>
        <dbReference type="EMBL" id="AZE51663.1"/>
    </source>
</evidence>
<dbReference type="Proteomes" id="UP000268048">
    <property type="component" value="Chromosome"/>
</dbReference>
<name>A0A3G7TX26_9PSED</name>
<dbReference type="EMBL" id="CP027753">
    <property type="protein sequence ID" value="AZE51663.1"/>
    <property type="molecule type" value="Genomic_DNA"/>
</dbReference>
<organism evidence="1 2">
    <name type="scientific">Pseudomonas chlororaphis</name>
    <dbReference type="NCBI Taxonomy" id="587753"/>
    <lineage>
        <taxon>Bacteria</taxon>
        <taxon>Pseudomonadati</taxon>
        <taxon>Pseudomonadota</taxon>
        <taxon>Gammaproteobacteria</taxon>
        <taxon>Pseudomonadales</taxon>
        <taxon>Pseudomonadaceae</taxon>
        <taxon>Pseudomonas</taxon>
    </lineage>
</organism>